<evidence type="ECO:0000256" key="1">
    <source>
        <dbReference type="ARBA" id="ARBA00010062"/>
    </source>
</evidence>
<reference evidence="5 6" key="1">
    <citation type="submission" date="2020-07" db="EMBL/GenBank/DDBJ databases">
        <title>Sequencing the genomes of 1000 actinobacteria strains.</title>
        <authorList>
            <person name="Klenk H.-P."/>
        </authorList>
    </citation>
    <scope>NUCLEOTIDE SEQUENCE [LARGE SCALE GENOMIC DNA]</scope>
    <source>
        <strain evidence="5 6">DSM 40398</strain>
    </source>
</reference>
<accession>A0A7Y9EH29</accession>
<evidence type="ECO:0000256" key="3">
    <source>
        <dbReference type="SAM" id="SignalP"/>
    </source>
</evidence>
<dbReference type="PROSITE" id="PS51257">
    <property type="entry name" value="PROKAR_LIPOPROTEIN"/>
    <property type="match status" value="1"/>
</dbReference>
<evidence type="ECO:0000313" key="6">
    <source>
        <dbReference type="Proteomes" id="UP000529783"/>
    </source>
</evidence>
<dbReference type="Proteomes" id="UP000529783">
    <property type="component" value="Unassembled WGS sequence"/>
</dbReference>
<gene>
    <name evidence="5" type="ORF">BJY14_003611</name>
</gene>
<name>A0A7Y9EH29_9ACTN</name>
<feature type="chain" id="PRO_5031465987" evidence="3">
    <location>
        <begin position="26"/>
        <end position="392"/>
    </location>
</feature>
<dbReference type="AlphaFoldDB" id="A0A7Y9EH29"/>
<dbReference type="PANTHER" id="PTHR30483">
    <property type="entry name" value="LEUCINE-SPECIFIC-BINDING PROTEIN"/>
    <property type="match status" value="1"/>
</dbReference>
<dbReference type="SUPFAM" id="SSF53822">
    <property type="entry name" value="Periplasmic binding protein-like I"/>
    <property type="match status" value="1"/>
</dbReference>
<dbReference type="Pfam" id="PF13458">
    <property type="entry name" value="Peripla_BP_6"/>
    <property type="match status" value="1"/>
</dbReference>
<protein>
    <submittedName>
        <fullName evidence="5">ABC-type branched-subunit amino acid transport system substrate-binding protein</fullName>
    </submittedName>
</protein>
<comment type="caution">
    <text evidence="5">The sequence shown here is derived from an EMBL/GenBank/DDBJ whole genome shotgun (WGS) entry which is preliminary data.</text>
</comment>
<dbReference type="RefSeq" id="WP_179844678.1">
    <property type="nucleotide sequence ID" value="NZ_JACCBA010000001.1"/>
</dbReference>
<keyword evidence="2 3" id="KW-0732">Signal</keyword>
<dbReference type="InterPro" id="IPR028081">
    <property type="entry name" value="Leu-bd"/>
</dbReference>
<dbReference type="EMBL" id="JACCBA010000001">
    <property type="protein sequence ID" value="NYD47628.1"/>
    <property type="molecule type" value="Genomic_DNA"/>
</dbReference>
<evidence type="ECO:0000313" key="5">
    <source>
        <dbReference type="EMBL" id="NYD47628.1"/>
    </source>
</evidence>
<dbReference type="PANTHER" id="PTHR30483:SF6">
    <property type="entry name" value="PERIPLASMIC BINDING PROTEIN OF ABC TRANSPORTER FOR NATURAL AMINO ACIDS"/>
    <property type="match status" value="1"/>
</dbReference>
<dbReference type="InterPro" id="IPR028082">
    <property type="entry name" value="Peripla_BP_I"/>
</dbReference>
<feature type="signal peptide" evidence="3">
    <location>
        <begin position="1"/>
        <end position="25"/>
    </location>
</feature>
<feature type="domain" description="Leucine-binding protein" evidence="4">
    <location>
        <begin position="36"/>
        <end position="367"/>
    </location>
</feature>
<comment type="similarity">
    <text evidence="1">Belongs to the leucine-binding protein family.</text>
</comment>
<proteinExistence type="inferred from homology"/>
<keyword evidence="6" id="KW-1185">Reference proteome</keyword>
<evidence type="ECO:0000256" key="2">
    <source>
        <dbReference type="ARBA" id="ARBA00022729"/>
    </source>
</evidence>
<sequence length="392" mass="40969">MARPTVRRRRRAALAVATAASLLLAAACDSGTQSGEIKIGFITATTGPVAFAGQTFGNGTQLAIDQLNQEDYLGGGRKIKLVRKEGAENPARAVEQAKQLAGDQGVVGAICCILSPVAGAVKPITSAAKLPLDIYGATDLGLEDPPYVVRTTTLPQDANRSLARKVVAQAKPASVAYAVTQDNSGWVSQLKSFQEGFAGTGVRDLGTVNTLAAQTDFSGAAGQLMAKNPEAVVIAALQQSSISLIKALRSRGYRGLIVTAETIGSPGAFKAAGQTLADVPFPVYFFAGKASAQGQKFAQSYKAKYGTDPDDYAAQGYMAAYMMATAAKNAGKDVTRESVTKALSNIKSLDGTIYGSVRFENGQLHAPDSIVHITWTKDGRQTEWTPSGRSAS</sequence>
<evidence type="ECO:0000259" key="4">
    <source>
        <dbReference type="Pfam" id="PF13458"/>
    </source>
</evidence>
<dbReference type="InterPro" id="IPR051010">
    <property type="entry name" value="BCAA_transport"/>
</dbReference>
<dbReference type="Gene3D" id="3.40.50.2300">
    <property type="match status" value="2"/>
</dbReference>
<organism evidence="5 6">
    <name type="scientific">Actinomadura luteofluorescens</name>
    <dbReference type="NCBI Taxonomy" id="46163"/>
    <lineage>
        <taxon>Bacteria</taxon>
        <taxon>Bacillati</taxon>
        <taxon>Actinomycetota</taxon>
        <taxon>Actinomycetes</taxon>
        <taxon>Streptosporangiales</taxon>
        <taxon>Thermomonosporaceae</taxon>
        <taxon>Actinomadura</taxon>
    </lineage>
</organism>